<gene>
    <name evidence="1" type="ORF">GlitD10_1260</name>
</gene>
<evidence type="ECO:0000313" key="2">
    <source>
        <dbReference type="Proteomes" id="UP000180235"/>
    </source>
</evidence>
<protein>
    <submittedName>
        <fullName evidence="1">Galactokinase</fullName>
    </submittedName>
</protein>
<reference evidence="1 2" key="1">
    <citation type="submission" date="2016-10" db="EMBL/GenBank/DDBJ databases">
        <title>Description of Gloeomargarita lithophora gen. nov., sp. nov., a thylakoid-bearing basal-branching cyanobacterium with intracellular carbonates, and proposal for Gloeomargaritales ord. nov.</title>
        <authorList>
            <person name="Moreira D."/>
            <person name="Tavera R."/>
            <person name="Benzerara K."/>
            <person name="Skouri-Panet F."/>
            <person name="Couradeau E."/>
            <person name="Gerard E."/>
            <person name="Loussert C."/>
            <person name="Novelo E."/>
            <person name="Zivanovic Y."/>
            <person name="Lopez-Garcia P."/>
        </authorList>
    </citation>
    <scope>NUCLEOTIDE SEQUENCE [LARGE SCALE GENOMIC DNA]</scope>
    <source>
        <strain evidence="1 2">D10</strain>
    </source>
</reference>
<organism evidence="1 2">
    <name type="scientific">Gloeomargarita lithophora Alchichica-D10</name>
    <dbReference type="NCBI Taxonomy" id="1188229"/>
    <lineage>
        <taxon>Bacteria</taxon>
        <taxon>Bacillati</taxon>
        <taxon>Cyanobacteriota</taxon>
        <taxon>Cyanophyceae</taxon>
        <taxon>Gloeomargaritales</taxon>
        <taxon>Gloeomargaritaceae</taxon>
        <taxon>Gloeomargarita</taxon>
    </lineage>
</organism>
<accession>A0A1J0ACA1</accession>
<keyword evidence="2" id="KW-1185">Reference proteome</keyword>
<dbReference type="STRING" id="1188229.GlitD10_1260"/>
<dbReference type="Proteomes" id="UP000180235">
    <property type="component" value="Chromosome"/>
</dbReference>
<dbReference type="EMBL" id="CP017675">
    <property type="protein sequence ID" value="APB33580.1"/>
    <property type="molecule type" value="Genomic_DNA"/>
</dbReference>
<dbReference type="RefSeq" id="WP_084111519.1">
    <property type="nucleotide sequence ID" value="NZ_CP017675.1"/>
</dbReference>
<dbReference type="PANTHER" id="PTHR38134:SF2">
    <property type="entry name" value="GALACTOKINASE"/>
    <property type="match status" value="1"/>
</dbReference>
<proteinExistence type="predicted"/>
<dbReference type="KEGG" id="glt:GlitD10_1260"/>
<dbReference type="OrthoDB" id="503106at2"/>
<keyword evidence="1" id="KW-0808">Transferase</keyword>
<name>A0A1J0ACA1_9CYAN</name>
<dbReference type="AlphaFoldDB" id="A0A1J0ACA1"/>
<dbReference type="PANTHER" id="PTHR38134">
    <property type="entry name" value="SLR1395 PROTEIN"/>
    <property type="match status" value="1"/>
</dbReference>
<keyword evidence="1" id="KW-0418">Kinase</keyword>
<sequence length="258" mass="28693">MQAEGVNLIFADIPAMAGLMAQQAGIPCVMASNFGWDFIYRAWGADFQELAAQYAQGYRYCQRLFRLPFCEEMSGFPNIVDVGLTGQNPRFSVDIIRQKLEISTPPERTVLLAFGGLGLQGIPYGDLARFPDWCFLSFDPQAPTLPNLHLCHATAYRPVDVMLLCGRVVTKPGYSTYSEAYRLGVPVYSLERQGFAEADLLLNGLQMYCYHRGIAVGDFYAHPWEFLRLEPLPPRSVARLPTDGNLTIATALHDALSA</sequence>
<dbReference type="GO" id="GO:0016301">
    <property type="term" value="F:kinase activity"/>
    <property type="evidence" value="ECO:0007669"/>
    <property type="project" value="UniProtKB-KW"/>
</dbReference>
<dbReference type="InterPro" id="IPR053205">
    <property type="entry name" value="GHMP_kinase_L-arabinokinase"/>
</dbReference>
<evidence type="ECO:0000313" key="1">
    <source>
        <dbReference type="EMBL" id="APB33580.1"/>
    </source>
</evidence>